<accession>A0A5S3V9J0</accession>
<comment type="caution">
    <text evidence="2">The sequence shown here is derived from an EMBL/GenBank/DDBJ whole genome shotgun (WGS) entry which is preliminary data.</text>
</comment>
<feature type="transmembrane region" description="Helical" evidence="1">
    <location>
        <begin position="34"/>
        <end position="54"/>
    </location>
</feature>
<keyword evidence="1" id="KW-0472">Membrane</keyword>
<dbReference type="OrthoDB" id="7063456at2"/>
<evidence type="ECO:0000313" key="3">
    <source>
        <dbReference type="EMBL" id="TMO72271.1"/>
    </source>
</evidence>
<dbReference type="EMBL" id="PNBW01000082">
    <property type="protein sequence ID" value="TMO72271.1"/>
    <property type="molecule type" value="Genomic_DNA"/>
</dbReference>
<proteinExistence type="predicted"/>
<evidence type="ECO:0000313" key="4">
    <source>
        <dbReference type="Proteomes" id="UP000307164"/>
    </source>
</evidence>
<name>A0A5S3V9J0_9GAMM</name>
<dbReference type="EMBL" id="PNBX01000044">
    <property type="protein sequence ID" value="TMO68137.1"/>
    <property type="molecule type" value="Genomic_DNA"/>
</dbReference>
<dbReference type="Proteomes" id="UP000307217">
    <property type="component" value="Unassembled WGS sequence"/>
</dbReference>
<reference evidence="4 5" key="2">
    <citation type="submission" date="2019-06" db="EMBL/GenBank/DDBJ databases">
        <title>Co-occurence of chitin degradation, pigmentation and bioactivity in marine Pseudoalteromonas.</title>
        <authorList>
            <person name="Sonnenschein E.C."/>
            <person name="Bech P.K."/>
        </authorList>
    </citation>
    <scope>NUCLEOTIDE SEQUENCE [LARGE SCALE GENOMIC DNA]</scope>
    <source>
        <strain evidence="5">S3790</strain>
        <strain evidence="4">S3895</strain>
    </source>
</reference>
<evidence type="ECO:0000313" key="2">
    <source>
        <dbReference type="EMBL" id="TMO68137.1"/>
    </source>
</evidence>
<feature type="transmembrane region" description="Helical" evidence="1">
    <location>
        <begin position="6"/>
        <end position="22"/>
    </location>
</feature>
<organism evidence="2 5">
    <name type="scientific">Pseudoalteromonas aurantia</name>
    <dbReference type="NCBI Taxonomy" id="43654"/>
    <lineage>
        <taxon>Bacteria</taxon>
        <taxon>Pseudomonadati</taxon>
        <taxon>Pseudomonadota</taxon>
        <taxon>Gammaproteobacteria</taxon>
        <taxon>Alteromonadales</taxon>
        <taxon>Pseudoalteromonadaceae</taxon>
        <taxon>Pseudoalteromonas</taxon>
    </lineage>
</organism>
<gene>
    <name evidence="2" type="ORF">CWC19_11110</name>
    <name evidence="3" type="ORF">CWC20_15725</name>
</gene>
<keyword evidence="4" id="KW-1185">Reference proteome</keyword>
<keyword evidence="1" id="KW-1133">Transmembrane helix</keyword>
<reference evidence="4 5" key="1">
    <citation type="submission" date="2018-01" db="EMBL/GenBank/DDBJ databases">
        <authorList>
            <person name="Paulsen S."/>
            <person name="Gram L.K."/>
        </authorList>
    </citation>
    <scope>NUCLEOTIDE SEQUENCE [LARGE SCALE GENOMIC DNA]</scope>
    <source>
        <strain evidence="2 5">S3790</strain>
        <strain evidence="3 4">S3895</strain>
    </source>
</reference>
<evidence type="ECO:0000313" key="5">
    <source>
        <dbReference type="Proteomes" id="UP000307217"/>
    </source>
</evidence>
<dbReference type="RefSeq" id="WP_138591937.1">
    <property type="nucleotide sequence ID" value="NZ_PNBW01000082.1"/>
</dbReference>
<feature type="transmembrane region" description="Helical" evidence="1">
    <location>
        <begin position="69"/>
        <end position="89"/>
    </location>
</feature>
<dbReference type="Proteomes" id="UP000307164">
    <property type="component" value="Unassembled WGS sequence"/>
</dbReference>
<sequence>MDIELIVVTLNLIVLVFAYGVLNPTFSGRNLIKVLTQDLIALSVSLMVVGFYLANKQLSFTLLMVDVDWFWFTLLTFLALKTPLFLWYAKRWNIELPIHLKS</sequence>
<dbReference type="AlphaFoldDB" id="A0A5S3V9J0"/>
<reference evidence="2" key="3">
    <citation type="submission" date="2019-09" db="EMBL/GenBank/DDBJ databases">
        <title>Co-occurence of chitin degradation, pigmentation and bioactivity in marine Pseudoalteromonas.</title>
        <authorList>
            <person name="Sonnenschein E.C."/>
            <person name="Bech P.K."/>
        </authorList>
    </citation>
    <scope>NUCLEOTIDE SEQUENCE</scope>
    <source>
        <strain evidence="2">S3790</strain>
        <strain evidence="3">S3895</strain>
    </source>
</reference>
<protein>
    <submittedName>
        <fullName evidence="2">Uncharacterized protein</fullName>
    </submittedName>
</protein>
<evidence type="ECO:0000256" key="1">
    <source>
        <dbReference type="SAM" id="Phobius"/>
    </source>
</evidence>
<keyword evidence="1" id="KW-0812">Transmembrane</keyword>